<protein>
    <submittedName>
        <fullName evidence="5">NUDIX hydrolase</fullName>
    </submittedName>
</protein>
<name>A0ABY6XZ25_9BURK</name>
<evidence type="ECO:0000259" key="4">
    <source>
        <dbReference type="PROSITE" id="PS51462"/>
    </source>
</evidence>
<comment type="similarity">
    <text evidence="3">Belongs to the Nudix hydrolase family.</text>
</comment>
<dbReference type="PANTHER" id="PTHR43736:SF1">
    <property type="entry name" value="DIHYDRONEOPTERIN TRIPHOSPHATE DIPHOSPHATASE"/>
    <property type="match status" value="1"/>
</dbReference>
<evidence type="ECO:0000256" key="1">
    <source>
        <dbReference type="ARBA" id="ARBA00001946"/>
    </source>
</evidence>
<comment type="cofactor">
    <cofactor evidence="1">
        <name>Mg(2+)</name>
        <dbReference type="ChEBI" id="CHEBI:18420"/>
    </cofactor>
</comment>
<accession>A0ABY6XZ25</accession>
<proteinExistence type="inferred from homology"/>
<dbReference type="PANTHER" id="PTHR43736">
    <property type="entry name" value="ADP-RIBOSE PYROPHOSPHATASE"/>
    <property type="match status" value="1"/>
</dbReference>
<dbReference type="PROSITE" id="PS00893">
    <property type="entry name" value="NUDIX_BOX"/>
    <property type="match status" value="1"/>
</dbReference>
<comment type="caution">
    <text evidence="5">The sequence shown here is derived from an EMBL/GenBank/DDBJ whole genome shotgun (WGS) entry which is preliminary data.</text>
</comment>
<dbReference type="InterPro" id="IPR020476">
    <property type="entry name" value="Nudix_hydrolase"/>
</dbReference>
<dbReference type="InterPro" id="IPR020084">
    <property type="entry name" value="NUDIX_hydrolase_CS"/>
</dbReference>
<keyword evidence="6" id="KW-1185">Reference proteome</keyword>
<dbReference type="SUPFAM" id="SSF55811">
    <property type="entry name" value="Nudix"/>
    <property type="match status" value="1"/>
</dbReference>
<feature type="domain" description="Nudix hydrolase" evidence="4">
    <location>
        <begin position="10"/>
        <end position="128"/>
    </location>
</feature>
<dbReference type="EMBL" id="CABVQG010000023">
    <property type="protein sequence ID" value="VWD08012.1"/>
    <property type="molecule type" value="Genomic_DNA"/>
</dbReference>
<organism evidence="5 6">
    <name type="scientific">Burkholderia aenigmatica</name>
    <dbReference type="NCBI Taxonomy" id="2015348"/>
    <lineage>
        <taxon>Bacteria</taxon>
        <taxon>Pseudomonadati</taxon>
        <taxon>Pseudomonadota</taxon>
        <taxon>Betaproteobacteria</taxon>
        <taxon>Burkholderiales</taxon>
        <taxon>Burkholderiaceae</taxon>
        <taxon>Burkholderia</taxon>
        <taxon>Burkholderia cepacia complex</taxon>
    </lineage>
</organism>
<dbReference type="PROSITE" id="PS51462">
    <property type="entry name" value="NUDIX"/>
    <property type="match status" value="1"/>
</dbReference>
<reference evidence="5 6" key="1">
    <citation type="submission" date="2019-09" db="EMBL/GenBank/DDBJ databases">
        <authorList>
            <person name="Depoorter E."/>
        </authorList>
    </citation>
    <scope>NUCLEOTIDE SEQUENCE [LARGE SCALE GENOMIC DNA]</scope>
    <source>
        <strain evidence="5 6">R-17378</strain>
    </source>
</reference>
<dbReference type="Pfam" id="PF00293">
    <property type="entry name" value="NUDIX"/>
    <property type="match status" value="1"/>
</dbReference>
<dbReference type="InterPro" id="IPR015797">
    <property type="entry name" value="NUDIX_hydrolase-like_dom_sf"/>
</dbReference>
<dbReference type="PRINTS" id="PR00502">
    <property type="entry name" value="NUDIXFAMILY"/>
</dbReference>
<keyword evidence="2 3" id="KW-0378">Hydrolase</keyword>
<evidence type="ECO:0000256" key="3">
    <source>
        <dbReference type="RuleBase" id="RU003476"/>
    </source>
</evidence>
<dbReference type="RefSeq" id="WP_174960231.1">
    <property type="nucleotide sequence ID" value="NZ_CABVQG010000023.1"/>
</dbReference>
<dbReference type="Gene3D" id="3.90.79.10">
    <property type="entry name" value="Nucleoside Triphosphate Pyrophosphohydrolase"/>
    <property type="match status" value="1"/>
</dbReference>
<dbReference type="GO" id="GO:0016787">
    <property type="term" value="F:hydrolase activity"/>
    <property type="evidence" value="ECO:0007669"/>
    <property type="project" value="UniProtKB-KW"/>
</dbReference>
<gene>
    <name evidence="5" type="ORF">BLA17378_05705</name>
</gene>
<dbReference type="CDD" id="cd04667">
    <property type="entry name" value="NUDIX_Hydrolase"/>
    <property type="match status" value="1"/>
</dbReference>
<sequence length="133" mass="14779">MSLPESNDAPVKERATVVCCQGPRVLLVARAASRWALPGGTIKTGELPLEAAHRELWEETGLVGLDLTYFMHFGGLAKMHHVFIGELSVDQEPQANNEIAQCKWFRRDAVDKIRASIPTKKIIELVFNGELRA</sequence>
<evidence type="ECO:0000313" key="6">
    <source>
        <dbReference type="Proteomes" id="UP000494120"/>
    </source>
</evidence>
<dbReference type="Proteomes" id="UP000494120">
    <property type="component" value="Unassembled WGS sequence"/>
</dbReference>
<evidence type="ECO:0000256" key="2">
    <source>
        <dbReference type="ARBA" id="ARBA00022801"/>
    </source>
</evidence>
<evidence type="ECO:0000313" key="5">
    <source>
        <dbReference type="EMBL" id="VWD08012.1"/>
    </source>
</evidence>
<dbReference type="InterPro" id="IPR000086">
    <property type="entry name" value="NUDIX_hydrolase_dom"/>
</dbReference>